<name>A0M5Q6_CHRFK</name>
<evidence type="ECO:0000313" key="2">
    <source>
        <dbReference type="Proteomes" id="UP000000755"/>
    </source>
</evidence>
<sequence length="63" mass="7589">MNIFFNVLIAGKRYPFFWTLLLCDRPILKIVRYVVAQLNFMWLLKRVNLLNSGLRILSNKKLY</sequence>
<reference evidence="1 2" key="1">
    <citation type="journal article" date="2006" name="Environ. Microbiol.">
        <title>Whole genome analysis of the marine Bacteroidetes'Gramella forsetii' reveals adaptations to degradation of polymeric organic matter.</title>
        <authorList>
            <person name="Bauer M."/>
            <person name="Kube M."/>
            <person name="Teeling H."/>
            <person name="Richter M."/>
            <person name="Lombardot T."/>
            <person name="Allers E."/>
            <person name="Wuerdemann C.A."/>
            <person name="Quast C."/>
            <person name="Kuhl H."/>
            <person name="Knaust F."/>
            <person name="Woebken D."/>
            <person name="Bischof K."/>
            <person name="Mussmann M."/>
            <person name="Choudhuri J.V."/>
            <person name="Meyer F."/>
            <person name="Reinhardt R."/>
            <person name="Amann R.I."/>
            <person name="Gloeckner F.O."/>
        </authorList>
    </citation>
    <scope>NUCLEOTIDE SEQUENCE [LARGE SCALE GENOMIC DNA]</scope>
    <source>
        <strain evidence="1 2">KT0803</strain>
    </source>
</reference>
<dbReference type="EMBL" id="CU207366">
    <property type="protein sequence ID" value="CAL67951.1"/>
    <property type="molecule type" value="Genomic_DNA"/>
</dbReference>
<dbReference type="AlphaFoldDB" id="A0M5Q6"/>
<dbReference type="STRING" id="411154.GFO_3006"/>
<dbReference type="HOGENOM" id="CLU_2879564_0_0_10"/>
<accession>A0M5Q6</accession>
<dbReference type="Proteomes" id="UP000000755">
    <property type="component" value="Chromosome"/>
</dbReference>
<evidence type="ECO:0000313" key="1">
    <source>
        <dbReference type="EMBL" id="CAL67951.1"/>
    </source>
</evidence>
<dbReference type="KEGG" id="gfo:GFO_3006"/>
<gene>
    <name evidence="1" type="ordered locus">GFO_3006</name>
</gene>
<proteinExistence type="predicted"/>
<organism evidence="1 2">
    <name type="scientific">Christiangramia forsetii (strain DSM 17595 / CGMCC 1.15422 / KT0803)</name>
    <name type="common">Gramella forsetii</name>
    <dbReference type="NCBI Taxonomy" id="411154"/>
    <lineage>
        <taxon>Bacteria</taxon>
        <taxon>Pseudomonadati</taxon>
        <taxon>Bacteroidota</taxon>
        <taxon>Flavobacteriia</taxon>
        <taxon>Flavobacteriales</taxon>
        <taxon>Flavobacteriaceae</taxon>
        <taxon>Christiangramia</taxon>
    </lineage>
</organism>
<protein>
    <submittedName>
        <fullName evidence="1">Uncharacterized protein</fullName>
    </submittedName>
</protein>